<comment type="subunit">
    <text evidence="2">Heterodimer of SbcC and SbcD.</text>
</comment>
<dbReference type="Pfam" id="PF13476">
    <property type="entry name" value="AAA_23"/>
    <property type="match status" value="1"/>
</dbReference>
<dbReference type="Proteomes" id="UP000030437">
    <property type="component" value="Unassembled WGS sequence"/>
</dbReference>
<evidence type="ECO:0000256" key="2">
    <source>
        <dbReference type="ARBA" id="ARBA00011322"/>
    </source>
</evidence>
<dbReference type="InterPro" id="IPR038729">
    <property type="entry name" value="Rad50/SbcC_AAA"/>
</dbReference>
<evidence type="ECO:0000313" key="7">
    <source>
        <dbReference type="Proteomes" id="UP000030437"/>
    </source>
</evidence>
<dbReference type="PANTHER" id="PTHR32114">
    <property type="entry name" value="ABC TRANSPORTER ABCH.3"/>
    <property type="match status" value="1"/>
</dbReference>
<organism evidence="6 7">
    <name type="scientific">Lysinibacillus odysseyi 34hs-1 = NBRC 100172</name>
    <dbReference type="NCBI Taxonomy" id="1220589"/>
    <lineage>
        <taxon>Bacteria</taxon>
        <taxon>Bacillati</taxon>
        <taxon>Bacillota</taxon>
        <taxon>Bacilli</taxon>
        <taxon>Bacillales</taxon>
        <taxon>Bacillaceae</taxon>
        <taxon>Lysinibacillus</taxon>
    </lineage>
</organism>
<keyword evidence="4" id="KW-0175">Coiled coil</keyword>
<evidence type="ECO:0000256" key="4">
    <source>
        <dbReference type="SAM" id="Coils"/>
    </source>
</evidence>
<feature type="coiled-coil region" evidence="4">
    <location>
        <begin position="467"/>
        <end position="501"/>
    </location>
</feature>
<reference evidence="6 7" key="1">
    <citation type="submission" date="2014-02" db="EMBL/GenBank/DDBJ databases">
        <title>Draft genome sequence of Lysinibacillus odysseyi NBRC 100172.</title>
        <authorList>
            <person name="Zhang F."/>
            <person name="Wang G."/>
            <person name="Zhang L."/>
        </authorList>
    </citation>
    <scope>NUCLEOTIDE SEQUENCE [LARGE SCALE GENOMIC DNA]</scope>
    <source>
        <strain evidence="6 7">NBRC 100172</strain>
    </source>
</reference>
<dbReference type="GO" id="GO:0006302">
    <property type="term" value="P:double-strand break repair"/>
    <property type="evidence" value="ECO:0007669"/>
    <property type="project" value="InterPro"/>
</dbReference>
<proteinExistence type="inferred from homology"/>
<dbReference type="STRING" id="1220589.CD32_04755"/>
<evidence type="ECO:0000256" key="3">
    <source>
        <dbReference type="ARBA" id="ARBA00013368"/>
    </source>
</evidence>
<comment type="caution">
    <text evidence="6">The sequence shown here is derived from an EMBL/GenBank/DDBJ whole genome shotgun (WGS) entry which is preliminary data.</text>
</comment>
<dbReference type="AlphaFoldDB" id="A0A0A3IQJ7"/>
<evidence type="ECO:0000256" key="1">
    <source>
        <dbReference type="ARBA" id="ARBA00006930"/>
    </source>
</evidence>
<accession>A0A0A3IQJ7</accession>
<feature type="coiled-coil region" evidence="4">
    <location>
        <begin position="182"/>
        <end position="216"/>
    </location>
</feature>
<dbReference type="Pfam" id="PF13558">
    <property type="entry name" value="SbcC_Walker_B"/>
    <property type="match status" value="1"/>
</dbReference>
<dbReference type="OrthoDB" id="9795626at2"/>
<evidence type="ECO:0000259" key="5">
    <source>
        <dbReference type="Pfam" id="PF13476"/>
    </source>
</evidence>
<dbReference type="GO" id="GO:0016887">
    <property type="term" value="F:ATP hydrolysis activity"/>
    <property type="evidence" value="ECO:0007669"/>
    <property type="project" value="InterPro"/>
</dbReference>
<sequence>MKPLKLMMRAFGPYKGEEIIDFTQLENHRLFVISGKTGAGKTTIFDGIAFALYGSGSGSDRKDQKSLRSQFAEDKVHTAVELLFEVHGRTYRVFRQLPHVKKGRKTATGEDYAFFEIGPKGEEIKVVERQKAKEINTKIEEIIGLTYDQFNQIIMLPQGEFRKLLTSQTENKEAILRKIFKTERYGEMAKKLEGKKQAAEEQAKMAKALRDQYIDQISGALPMRESSLFERIENHANVHQILHALDEEKRYYEEKSLTDESAYTASFKAHNEMQEKCIEGERTNERLYNLQLKRDLLFERENERPLFEQKNKEWETAVKAAGIVPLYEACSTMEQELTAVSKRLITYEADLQRFETQFLEAEVRLKQEQAREPERNSLSLEMSELERVKPIYEEIDKLSLLLPLLQSSAKQVEQEVVEVTAHFQKNKKLLEEQTRQMENIEEQVIILPEKIALEQRLREIVLGFDKLEKVTEQVASLEMEEEQARTAYEHALQLYEEQEQKWIHHRAYELAVTLVPGDACPVCGSIEHPNVRIHAEEAIDKTVLQQMKETVAHSQHKQSFIVGRLEAANGQLLDQQEALLALGVNLSNAEEYQMQYKKAAIEVKALHEKNGELTTLKSKVKQTQQALAQCEEKLEVLRAKHEEKKQEFIQQETILLEKQRNIPEQLKTLGQVNEAYKQAQQKMTILQQALKEAELQYEHTHTDFVKAQEAVKHTVELKHSLTDKLSAAKTKLQIAIIQADFTDEEAFKSALRTAEQMDALKQQYMDFIKEIHTLQEFVESEQQALEGKEWTDIEAMRLQLQVLKSAYEAAFNTLNKTKEHAVQCEYYAQKLAEAAEEIDRLEKISGEIVQLYDVLRGKNEPRISFERYVQMGYLEQITEAANMRLNHLSNGQFRLECSERQESHGRQSGLSLDVYDGYTGQARDVKTLSGGEKFNASLCLALGMADVIQSFQGNVRIDTMFIDEGFGSLDEESLVRAIDTLIELQKSGRMVGVISHVAELKEAMPAILEVEKLKEGHSRTKIVLK</sequence>
<comment type="similarity">
    <text evidence="1">Belongs to the SMC family. SbcC subfamily.</text>
</comment>
<dbReference type="PANTHER" id="PTHR32114:SF2">
    <property type="entry name" value="ABC TRANSPORTER ABCH.3"/>
    <property type="match status" value="1"/>
</dbReference>
<dbReference type="InterPro" id="IPR027417">
    <property type="entry name" value="P-loop_NTPase"/>
</dbReference>
<dbReference type="EMBL" id="JPVP01000049">
    <property type="protein sequence ID" value="KGR87044.1"/>
    <property type="molecule type" value="Genomic_DNA"/>
</dbReference>
<protein>
    <recommendedName>
        <fullName evidence="3">Nuclease SbcCD subunit C</fullName>
    </recommendedName>
</protein>
<feature type="coiled-coil region" evidence="4">
    <location>
        <begin position="589"/>
        <end position="696"/>
    </location>
</feature>
<evidence type="ECO:0000313" key="6">
    <source>
        <dbReference type="EMBL" id="KGR87044.1"/>
    </source>
</evidence>
<feature type="domain" description="Rad50/SbcC-type AAA" evidence="5">
    <location>
        <begin position="5"/>
        <end position="208"/>
    </location>
</feature>
<dbReference type="SUPFAM" id="SSF52540">
    <property type="entry name" value="P-loop containing nucleoside triphosphate hydrolases"/>
    <property type="match status" value="2"/>
</dbReference>
<dbReference type="eggNOG" id="COG0419">
    <property type="taxonomic scope" value="Bacteria"/>
</dbReference>
<name>A0A0A3IQJ7_9BACI</name>
<dbReference type="Gene3D" id="3.40.50.300">
    <property type="entry name" value="P-loop containing nucleotide triphosphate hydrolases"/>
    <property type="match status" value="2"/>
</dbReference>
<gene>
    <name evidence="6" type="ORF">CD32_04755</name>
</gene>
<dbReference type="RefSeq" id="WP_036151808.1">
    <property type="nucleotide sequence ID" value="NZ_AVCX01000013.1"/>
</dbReference>
<keyword evidence="7" id="KW-1185">Reference proteome</keyword>